<evidence type="ECO:0000256" key="6">
    <source>
        <dbReference type="ARBA" id="ARBA00022723"/>
    </source>
</evidence>
<dbReference type="SUPFAM" id="SSF48264">
    <property type="entry name" value="Cytochrome P450"/>
    <property type="match status" value="1"/>
</dbReference>
<dbReference type="InterPro" id="IPR001128">
    <property type="entry name" value="Cyt_P450"/>
</dbReference>
<keyword evidence="9 14" id="KW-0560">Oxidoreductase</keyword>
<reference evidence="15" key="2">
    <citation type="submission" date="2025-09" db="UniProtKB">
        <authorList>
            <consortium name="Ensembl"/>
        </authorList>
    </citation>
    <scope>IDENTIFICATION</scope>
</reference>
<dbReference type="PANTHER" id="PTHR24300">
    <property type="entry name" value="CYTOCHROME P450 508A4-RELATED"/>
    <property type="match status" value="1"/>
</dbReference>
<dbReference type="GO" id="GO:0005789">
    <property type="term" value="C:endoplasmic reticulum membrane"/>
    <property type="evidence" value="ECO:0007669"/>
    <property type="project" value="UniProtKB-SubCell"/>
</dbReference>
<keyword evidence="10 13" id="KW-0408">Iron</keyword>
<evidence type="ECO:0000256" key="8">
    <source>
        <dbReference type="ARBA" id="ARBA00022848"/>
    </source>
</evidence>
<dbReference type="GO" id="GO:0016712">
    <property type="term" value="F:oxidoreductase activity, acting on paired donors, with incorporation or reduction of molecular oxygen, reduced flavin or flavoprotein as one donor, and incorporation of one atom of oxygen"/>
    <property type="evidence" value="ECO:0007669"/>
    <property type="project" value="TreeGrafter"/>
</dbReference>
<evidence type="ECO:0000256" key="14">
    <source>
        <dbReference type="RuleBase" id="RU000461"/>
    </source>
</evidence>
<proteinExistence type="inferred from homology"/>
<dbReference type="InterPro" id="IPR017972">
    <property type="entry name" value="Cyt_P450_CS"/>
</dbReference>
<keyword evidence="16" id="KW-1185">Reference proteome</keyword>
<dbReference type="GO" id="GO:0046222">
    <property type="term" value="P:aflatoxin metabolic process"/>
    <property type="evidence" value="ECO:0007669"/>
    <property type="project" value="UniProtKB-ARBA"/>
</dbReference>
<sequence>MDVSTTLGLAGLVLTLLWWLTAKYRSNVNLPPGPRGLPLLGNLLQLDKLAPFTTLLKLSASYGPVMTLHLANQRLVVLVGYDVIKEALVENPDDFTSRGPIPLLVRATRGYGGFTIKHIATCNTVPTMHRAMKESPQYMIMVKSPHVWLCNGERWKQLRRFTLSTLRDFGMGRKGMEEWIKEESRHLVDRITSTKASPFDPTFLMSCTVSNVICCLVFGERFSYDNEHFLSLLKIISQTLKHFSSPVGQLYNVFPWLPDRLSRRHRAAFNNIEKLRKFIMEKILEHQDTMNPSSPRDYIDCFLTRLKQEKDNPTSEFTLENLESTVLNLYLAGTETTSTTIRFALSVLIKYPDIQEHMQREIASVIGSERCPNMEDRKSLPFTDAVIHEVQRLLDIVPMNLPHYAEHDISFRGYDIPKGTMIIPMLHSVLREEKHWETPWSFNPQHFLDPDGNFKKNPAFLPFSAGKRSCVGESLARMEIFLFMVSLVQRFTFSCPSGPEHIDLSPEHSSFASLPRTYHIVATPRQN</sequence>
<name>A0A8C4ZS37_GADMO</name>
<dbReference type="FunFam" id="1.10.630.10:FF:000010">
    <property type="entry name" value="cytochrome P450 2W1 isoform X2"/>
    <property type="match status" value="1"/>
</dbReference>
<evidence type="ECO:0000256" key="12">
    <source>
        <dbReference type="ARBA" id="ARBA00023136"/>
    </source>
</evidence>
<dbReference type="InterPro" id="IPR036396">
    <property type="entry name" value="Cyt_P450_sf"/>
</dbReference>
<keyword evidence="5 13" id="KW-0349">Heme</keyword>
<keyword evidence="11 14" id="KW-0503">Monooxygenase</keyword>
<evidence type="ECO:0000256" key="7">
    <source>
        <dbReference type="ARBA" id="ARBA00022824"/>
    </source>
</evidence>
<dbReference type="InterPro" id="IPR002401">
    <property type="entry name" value="Cyt_P450_E_grp-I"/>
</dbReference>
<reference evidence="15" key="1">
    <citation type="submission" date="2025-08" db="UniProtKB">
        <authorList>
            <consortium name="Ensembl"/>
        </authorList>
    </citation>
    <scope>IDENTIFICATION</scope>
</reference>
<dbReference type="GO" id="GO:0006805">
    <property type="term" value="P:xenobiotic metabolic process"/>
    <property type="evidence" value="ECO:0007669"/>
    <property type="project" value="TreeGrafter"/>
</dbReference>
<evidence type="ECO:0000313" key="15">
    <source>
        <dbReference type="Ensembl" id="ENSGMOP00000019859.2"/>
    </source>
</evidence>
<evidence type="ECO:0000256" key="9">
    <source>
        <dbReference type="ARBA" id="ARBA00023002"/>
    </source>
</evidence>
<dbReference type="Proteomes" id="UP000694546">
    <property type="component" value="Chromosome 16"/>
</dbReference>
<evidence type="ECO:0000256" key="1">
    <source>
        <dbReference type="ARBA" id="ARBA00001971"/>
    </source>
</evidence>
<keyword evidence="12" id="KW-0472">Membrane</keyword>
<dbReference type="PRINTS" id="PR00463">
    <property type="entry name" value="EP450I"/>
</dbReference>
<keyword evidence="8" id="KW-0492">Microsome</keyword>
<protein>
    <recommendedName>
        <fullName evidence="17">Cytochrome P450</fullName>
    </recommendedName>
</protein>
<evidence type="ECO:0000256" key="4">
    <source>
        <dbReference type="ARBA" id="ARBA00010617"/>
    </source>
</evidence>
<dbReference type="Pfam" id="PF00067">
    <property type="entry name" value="p450"/>
    <property type="match status" value="2"/>
</dbReference>
<evidence type="ECO:0000256" key="10">
    <source>
        <dbReference type="ARBA" id="ARBA00023004"/>
    </source>
</evidence>
<organism evidence="15 16">
    <name type="scientific">Gadus morhua</name>
    <name type="common">Atlantic cod</name>
    <dbReference type="NCBI Taxonomy" id="8049"/>
    <lineage>
        <taxon>Eukaryota</taxon>
        <taxon>Metazoa</taxon>
        <taxon>Chordata</taxon>
        <taxon>Craniata</taxon>
        <taxon>Vertebrata</taxon>
        <taxon>Euteleostomi</taxon>
        <taxon>Actinopterygii</taxon>
        <taxon>Neopterygii</taxon>
        <taxon>Teleostei</taxon>
        <taxon>Neoteleostei</taxon>
        <taxon>Acanthomorphata</taxon>
        <taxon>Zeiogadaria</taxon>
        <taxon>Gadariae</taxon>
        <taxon>Gadiformes</taxon>
        <taxon>Gadoidei</taxon>
        <taxon>Gadidae</taxon>
        <taxon>Gadus</taxon>
    </lineage>
</organism>
<dbReference type="GO" id="GO:0006082">
    <property type="term" value="P:organic acid metabolic process"/>
    <property type="evidence" value="ECO:0007669"/>
    <property type="project" value="TreeGrafter"/>
</dbReference>
<comment type="cofactor">
    <cofactor evidence="1 13">
        <name>heme</name>
        <dbReference type="ChEBI" id="CHEBI:30413"/>
    </cofactor>
</comment>
<evidence type="ECO:0000313" key="16">
    <source>
        <dbReference type="Proteomes" id="UP000694546"/>
    </source>
</evidence>
<keyword evidence="7" id="KW-0256">Endoplasmic reticulum</keyword>
<feature type="binding site" description="axial binding residue" evidence="13">
    <location>
        <position position="470"/>
    </location>
    <ligand>
        <name>heme</name>
        <dbReference type="ChEBI" id="CHEBI:30413"/>
    </ligand>
    <ligandPart>
        <name>Fe</name>
        <dbReference type="ChEBI" id="CHEBI:18248"/>
    </ligandPart>
</feature>
<dbReference type="GO" id="GO:0005506">
    <property type="term" value="F:iron ion binding"/>
    <property type="evidence" value="ECO:0007669"/>
    <property type="project" value="InterPro"/>
</dbReference>
<dbReference type="GeneTree" id="ENSGT00940000162064"/>
<keyword evidence="6 13" id="KW-0479">Metal-binding</keyword>
<comment type="similarity">
    <text evidence="4 14">Belongs to the cytochrome P450 family.</text>
</comment>
<dbReference type="GO" id="GO:0020037">
    <property type="term" value="F:heme binding"/>
    <property type="evidence" value="ECO:0007669"/>
    <property type="project" value="InterPro"/>
</dbReference>
<evidence type="ECO:0000256" key="3">
    <source>
        <dbReference type="ARBA" id="ARBA00004586"/>
    </source>
</evidence>
<dbReference type="Gene3D" id="1.10.630.10">
    <property type="entry name" value="Cytochrome P450"/>
    <property type="match status" value="1"/>
</dbReference>
<comment type="subcellular location">
    <subcellularLocation>
        <location evidence="3">Endoplasmic reticulum membrane</location>
    </subcellularLocation>
    <subcellularLocation>
        <location evidence="2">Microsome membrane</location>
    </subcellularLocation>
</comment>
<evidence type="ECO:0000256" key="11">
    <source>
        <dbReference type="ARBA" id="ARBA00023033"/>
    </source>
</evidence>
<dbReference type="CDD" id="cd11026">
    <property type="entry name" value="CYP2"/>
    <property type="match status" value="1"/>
</dbReference>
<evidence type="ECO:0000256" key="2">
    <source>
        <dbReference type="ARBA" id="ARBA00004524"/>
    </source>
</evidence>
<evidence type="ECO:0000256" key="13">
    <source>
        <dbReference type="PIRSR" id="PIRSR602401-1"/>
    </source>
</evidence>
<dbReference type="PROSITE" id="PS00086">
    <property type="entry name" value="CYTOCHROME_P450"/>
    <property type="match status" value="1"/>
</dbReference>
<dbReference type="InterPro" id="IPR050182">
    <property type="entry name" value="Cytochrome_P450_fam2"/>
</dbReference>
<accession>A0A8C4ZS37</accession>
<dbReference type="PANTHER" id="PTHR24300:SF153">
    <property type="entry name" value="CYTOCHROME P450 2G1-LIKE-RELATED"/>
    <property type="match status" value="1"/>
</dbReference>
<dbReference type="AlphaFoldDB" id="A0A8C4ZS37"/>
<dbReference type="PRINTS" id="PR00385">
    <property type="entry name" value="P450"/>
</dbReference>
<dbReference type="Ensembl" id="ENSGMOT00000020342.2">
    <property type="protein sequence ID" value="ENSGMOP00000019859.2"/>
    <property type="gene ID" value="ENSGMOG00000018456.2"/>
</dbReference>
<evidence type="ECO:0008006" key="17">
    <source>
        <dbReference type="Google" id="ProtNLM"/>
    </source>
</evidence>
<evidence type="ECO:0000256" key="5">
    <source>
        <dbReference type="ARBA" id="ARBA00022617"/>
    </source>
</evidence>